<dbReference type="OrthoDB" id="2971563at2"/>
<dbReference type="InterPro" id="IPR036866">
    <property type="entry name" value="RibonucZ/Hydroxyglut_hydro"/>
</dbReference>
<dbReference type="GO" id="GO:0016787">
    <property type="term" value="F:hydrolase activity"/>
    <property type="evidence" value="ECO:0007669"/>
    <property type="project" value="UniProtKB-KW"/>
</dbReference>
<evidence type="ECO:0000313" key="3">
    <source>
        <dbReference type="Proteomes" id="UP000216300"/>
    </source>
</evidence>
<name>A0A255EEH3_9ACTN</name>
<dbReference type="SUPFAM" id="SSF56281">
    <property type="entry name" value="Metallo-hydrolase/oxidoreductase"/>
    <property type="match status" value="1"/>
</dbReference>
<proteinExistence type="predicted"/>
<keyword evidence="3" id="KW-1185">Reference proteome</keyword>
<dbReference type="Gene3D" id="3.60.15.10">
    <property type="entry name" value="Ribonuclease Z/Hydroxyacylglutathione hydrolase-like"/>
    <property type="match status" value="1"/>
</dbReference>
<sequence length="187" mass="20184">MDNNAYLLRTPRTSALIDAAAEADTIAAELAGRPVAAIITTHQHHDHIGALSELILATGAEPVCGEADADAIREQTRVLCRPVVHGERIAIDDGLELEVISLVGHTPGSITLVLQTQDRTLLFTGDSLFPGGPGKTGSPHDFASLMDHLTERIFDRFEDAEVHPGHGDSTTLAAERPHLHEWRARGW</sequence>
<evidence type="ECO:0000313" key="2">
    <source>
        <dbReference type="EMBL" id="OYN89947.1"/>
    </source>
</evidence>
<dbReference type="EMBL" id="NMVJ01000008">
    <property type="protein sequence ID" value="OYN89947.1"/>
    <property type="molecule type" value="Genomic_DNA"/>
</dbReference>
<dbReference type="PANTHER" id="PTHR46233:SF1">
    <property type="entry name" value="CONSERVED PROTEIN"/>
    <property type="match status" value="1"/>
</dbReference>
<organism evidence="2 3">
    <name type="scientific">Parenemella sanctibonifatiensis</name>
    <dbReference type="NCBI Taxonomy" id="2016505"/>
    <lineage>
        <taxon>Bacteria</taxon>
        <taxon>Bacillati</taxon>
        <taxon>Actinomycetota</taxon>
        <taxon>Actinomycetes</taxon>
        <taxon>Propionibacteriales</taxon>
        <taxon>Propionibacteriaceae</taxon>
        <taxon>Parenemella</taxon>
    </lineage>
</organism>
<dbReference type="Pfam" id="PF00753">
    <property type="entry name" value="Lactamase_B"/>
    <property type="match status" value="1"/>
</dbReference>
<keyword evidence="2" id="KW-0378">Hydrolase</keyword>
<protein>
    <submittedName>
        <fullName evidence="2">Zn-dependent hydrolase</fullName>
    </submittedName>
</protein>
<dbReference type="InterPro" id="IPR001279">
    <property type="entry name" value="Metallo-B-lactamas"/>
</dbReference>
<evidence type="ECO:0000259" key="1">
    <source>
        <dbReference type="SMART" id="SM00849"/>
    </source>
</evidence>
<dbReference type="Proteomes" id="UP000216300">
    <property type="component" value="Unassembled WGS sequence"/>
</dbReference>
<feature type="domain" description="Metallo-beta-lactamase" evidence="1">
    <location>
        <begin position="2"/>
        <end position="166"/>
    </location>
</feature>
<reference evidence="2 3" key="1">
    <citation type="submission" date="2017-07" db="EMBL/GenBank/DDBJ databases">
        <title>Draft whole genome sequences of clinical Proprionibacteriaceae strains.</title>
        <authorList>
            <person name="Bernier A.-M."/>
            <person name="Bernard K."/>
            <person name="Domingo M.-C."/>
        </authorList>
    </citation>
    <scope>NUCLEOTIDE SEQUENCE [LARGE SCALE GENOMIC DNA]</scope>
    <source>
        <strain evidence="2 3">NML 150081</strain>
    </source>
</reference>
<dbReference type="PANTHER" id="PTHR46233">
    <property type="entry name" value="HYDROXYACYLGLUTATHIONE HYDROLASE GLOC"/>
    <property type="match status" value="1"/>
</dbReference>
<comment type="caution">
    <text evidence="2">The sequence shown here is derived from an EMBL/GenBank/DDBJ whole genome shotgun (WGS) entry which is preliminary data.</text>
</comment>
<accession>A0A255EEH3</accession>
<dbReference type="CDD" id="cd06262">
    <property type="entry name" value="metallo-hydrolase-like_MBL-fold"/>
    <property type="match status" value="1"/>
</dbReference>
<dbReference type="SMART" id="SM00849">
    <property type="entry name" value="Lactamase_B"/>
    <property type="match status" value="1"/>
</dbReference>
<dbReference type="InterPro" id="IPR051453">
    <property type="entry name" value="MBL_Glyoxalase_II"/>
</dbReference>
<gene>
    <name evidence="2" type="ORF">CGZ91_10115</name>
</gene>
<dbReference type="AlphaFoldDB" id="A0A255EEH3"/>